<dbReference type="RefSeq" id="WP_134382171.1">
    <property type="nucleotide sequence ID" value="NZ_SORX01000007.1"/>
</dbReference>
<reference evidence="2 3" key="1">
    <citation type="submission" date="2019-03" db="EMBL/GenBank/DDBJ databases">
        <authorList>
            <person name="Yang Y."/>
        </authorList>
    </citation>
    <scope>NUCLEOTIDE SEQUENCE [LARGE SCALE GENOMIC DNA]</scope>
    <source>
        <strain evidence="2 3">ASL-1</strain>
    </source>
</reference>
<dbReference type="Pfam" id="PF14166">
    <property type="entry name" value="YueH"/>
    <property type="match status" value="1"/>
</dbReference>
<dbReference type="Proteomes" id="UP000297776">
    <property type="component" value="Unassembled WGS sequence"/>
</dbReference>
<evidence type="ECO:0000256" key="1">
    <source>
        <dbReference type="SAM" id="MobiDB-lite"/>
    </source>
</evidence>
<dbReference type="InterPro" id="IPR020260">
    <property type="entry name" value="Uncharacterised_YueH"/>
</dbReference>
<dbReference type="EMBL" id="SORX01000007">
    <property type="protein sequence ID" value="TFE00356.1"/>
    <property type="molecule type" value="Genomic_DNA"/>
</dbReference>
<protein>
    <recommendedName>
        <fullName evidence="4">YueH family protein</fullName>
    </recommendedName>
</protein>
<organism evidence="2 3">
    <name type="scientific">Jeotgalibacillus salarius</name>
    <dbReference type="NCBI Taxonomy" id="546023"/>
    <lineage>
        <taxon>Bacteria</taxon>
        <taxon>Bacillati</taxon>
        <taxon>Bacillota</taxon>
        <taxon>Bacilli</taxon>
        <taxon>Bacillales</taxon>
        <taxon>Caryophanaceae</taxon>
        <taxon>Jeotgalibacillus</taxon>
    </lineage>
</organism>
<gene>
    <name evidence="2" type="ORF">E2626_12830</name>
</gene>
<accession>A0A4Y8LCG2</accession>
<feature type="region of interest" description="Disordered" evidence="1">
    <location>
        <begin position="59"/>
        <end position="79"/>
    </location>
</feature>
<proteinExistence type="predicted"/>
<dbReference type="OrthoDB" id="2390431at2"/>
<comment type="caution">
    <text evidence="2">The sequence shown here is derived from an EMBL/GenBank/DDBJ whole genome shotgun (WGS) entry which is preliminary data.</text>
</comment>
<dbReference type="AlphaFoldDB" id="A0A4Y8LCG2"/>
<keyword evidence="3" id="KW-1185">Reference proteome</keyword>
<evidence type="ECO:0008006" key="4">
    <source>
        <dbReference type="Google" id="ProtNLM"/>
    </source>
</evidence>
<name>A0A4Y8LCG2_9BACL</name>
<evidence type="ECO:0000313" key="3">
    <source>
        <dbReference type="Proteomes" id="UP000297776"/>
    </source>
</evidence>
<evidence type="ECO:0000313" key="2">
    <source>
        <dbReference type="EMBL" id="TFE00356.1"/>
    </source>
</evidence>
<sequence>MKIRKSYGSNGERSVYIHENKKEESILVAIPSLEWSYFFKYDEAGEELYTSIKHSITKQTDSNEAEELSSRIRQWTSEM</sequence>